<keyword evidence="1" id="KW-1133">Transmembrane helix</keyword>
<keyword evidence="1" id="KW-0812">Transmembrane</keyword>
<keyword evidence="1" id="KW-0472">Membrane</keyword>
<dbReference type="EMBL" id="AZHW01000940">
    <property type="protein sequence ID" value="ETW95238.1"/>
    <property type="molecule type" value="Genomic_DNA"/>
</dbReference>
<evidence type="ECO:0008006" key="4">
    <source>
        <dbReference type="Google" id="ProtNLM"/>
    </source>
</evidence>
<feature type="transmembrane region" description="Helical" evidence="1">
    <location>
        <begin position="137"/>
        <end position="155"/>
    </location>
</feature>
<gene>
    <name evidence="2" type="ORF">ETSY1_31430</name>
</gene>
<organism evidence="2 3">
    <name type="scientific">Entotheonella factor</name>
    <dbReference type="NCBI Taxonomy" id="1429438"/>
    <lineage>
        <taxon>Bacteria</taxon>
        <taxon>Pseudomonadati</taxon>
        <taxon>Nitrospinota/Tectimicrobiota group</taxon>
        <taxon>Candidatus Tectimicrobiota</taxon>
        <taxon>Candidatus Entotheonellia</taxon>
        <taxon>Candidatus Entotheonellales</taxon>
        <taxon>Candidatus Entotheonellaceae</taxon>
        <taxon>Candidatus Entotheonella</taxon>
    </lineage>
</organism>
<dbReference type="AlphaFoldDB" id="W4LAY0"/>
<dbReference type="HOGENOM" id="CLU_1674694_0_0_7"/>
<evidence type="ECO:0000313" key="2">
    <source>
        <dbReference type="EMBL" id="ETW95238.1"/>
    </source>
</evidence>
<evidence type="ECO:0000313" key="3">
    <source>
        <dbReference type="Proteomes" id="UP000019141"/>
    </source>
</evidence>
<name>W4LAY0_ENTF1</name>
<feature type="transmembrane region" description="Helical" evidence="1">
    <location>
        <begin position="86"/>
        <end position="108"/>
    </location>
</feature>
<keyword evidence="3" id="KW-1185">Reference proteome</keyword>
<dbReference type="Proteomes" id="UP000019141">
    <property type="component" value="Unassembled WGS sequence"/>
</dbReference>
<reference evidence="2 3" key="1">
    <citation type="journal article" date="2014" name="Nature">
        <title>An environmental bacterial taxon with a large and distinct metabolic repertoire.</title>
        <authorList>
            <person name="Wilson M.C."/>
            <person name="Mori T."/>
            <person name="Ruckert C."/>
            <person name="Uria A.R."/>
            <person name="Helf M.J."/>
            <person name="Takada K."/>
            <person name="Gernert C."/>
            <person name="Steffens U.A."/>
            <person name="Heycke N."/>
            <person name="Schmitt S."/>
            <person name="Rinke C."/>
            <person name="Helfrich E.J."/>
            <person name="Brachmann A.O."/>
            <person name="Gurgui C."/>
            <person name="Wakimoto T."/>
            <person name="Kracht M."/>
            <person name="Crusemann M."/>
            <person name="Hentschel U."/>
            <person name="Abe I."/>
            <person name="Matsunaga S."/>
            <person name="Kalinowski J."/>
            <person name="Takeyama H."/>
            <person name="Piel J."/>
        </authorList>
    </citation>
    <scope>NUCLEOTIDE SEQUENCE [LARGE SCALE GENOMIC DNA]</scope>
    <source>
        <strain evidence="3">TSY1</strain>
    </source>
</reference>
<evidence type="ECO:0000256" key="1">
    <source>
        <dbReference type="SAM" id="Phobius"/>
    </source>
</evidence>
<protein>
    <recommendedName>
        <fullName evidence="4">Copper resistance protein D domain-containing protein</fullName>
    </recommendedName>
</protein>
<sequence length="157" mass="17370">MRHALDYFSTLLHLLGMLVFVGGHIWFGVLAALAEREPQPAGERFLAAALPVLANGFGLGVLLLFGSGLLKLLMWGEPGLIFLPDLYGWIFFSKLVLYIVIVGNGLMIERRYLPRVANLAGDEMNVAWAQVKSRARFNLVLVLVVVALGETMRFSKL</sequence>
<proteinExistence type="predicted"/>
<comment type="caution">
    <text evidence="2">The sequence shown here is derived from an EMBL/GenBank/DDBJ whole genome shotgun (WGS) entry which is preliminary data.</text>
</comment>
<accession>W4LAY0</accession>
<feature type="transmembrane region" description="Helical" evidence="1">
    <location>
        <begin position="45"/>
        <end position="66"/>
    </location>
</feature>
<feature type="transmembrane region" description="Helical" evidence="1">
    <location>
        <begin position="12"/>
        <end position="33"/>
    </location>
</feature>